<gene>
    <name evidence="2" type="ORF">EQG63_03835</name>
</gene>
<sequence length="510" mass="56315">MKQKLKTIYLLTTMLLVGITLFSCSLQEEELQQFDHNKDLLITRKKVTKLFKEKRFISSYQKLPKRKFTVVNTFGRTVMEEQYGFTITSEYANEVLSDSITSYTLSIKRDTITPTNNIENLVIQVNNYTEETKAFILKYKSETPIISFSTFTGKAQIIPIVYNNRPYTSATSRVLICWNILMPCTNPNTESHQAGTDSCAGATSSQYCFVFSEGTGGTDNDPNTDLGDVIMTPTSEENTGSSGSTTSPTETTNTTTATENHNTEILTVPAMSDAEQPDPCNSLKKKFANPLQADIKNRTNALNTPTILNKTHESGFGVTIDPNDQLNPVKYPILLPDGRNAVNIQGVGAYFSVHAHNNDYTDPITGELVHTIKIPSPGDFTGLIKDHARNATNLGLPLSEVGVIIVTSQGTYALMLENFDTASFNAIFGPNASPIKLAEFKSKYLKDVDEKKEDGVLTATFLEKMLLNNMKKSNITGRVGLYKATNGDHTAWAKLSIDNRTNQVIPTPCN</sequence>
<keyword evidence="3" id="KW-1185">Reference proteome</keyword>
<dbReference type="RefSeq" id="WP_129434602.1">
    <property type="nucleotide sequence ID" value="NZ_SBKO01000001.1"/>
</dbReference>
<accession>A0A4Q1K6C4</accession>
<reference evidence="3" key="1">
    <citation type="submission" date="2019-01" db="EMBL/GenBank/DDBJ databases">
        <title>Cytophagaceae bacterium strain CAR-16.</title>
        <authorList>
            <person name="Chen W.-M."/>
        </authorList>
    </citation>
    <scope>NUCLEOTIDE SEQUENCE [LARGE SCALE GENOMIC DNA]</scope>
    <source>
        <strain evidence="3">LLJ-11</strain>
    </source>
</reference>
<dbReference type="AlphaFoldDB" id="A0A4Q1K6C4"/>
<feature type="compositionally biased region" description="Low complexity" evidence="1">
    <location>
        <begin position="232"/>
        <end position="257"/>
    </location>
</feature>
<organism evidence="2 3">
    <name type="scientific">Flavobacterium amnicola</name>
    <dbReference type="NCBI Taxonomy" id="2506422"/>
    <lineage>
        <taxon>Bacteria</taxon>
        <taxon>Pseudomonadati</taxon>
        <taxon>Bacteroidota</taxon>
        <taxon>Flavobacteriia</taxon>
        <taxon>Flavobacteriales</taxon>
        <taxon>Flavobacteriaceae</taxon>
        <taxon>Flavobacterium</taxon>
    </lineage>
</organism>
<protein>
    <recommendedName>
        <fullName evidence="4">Lipoprotein</fullName>
    </recommendedName>
</protein>
<dbReference type="Proteomes" id="UP000290283">
    <property type="component" value="Unassembled WGS sequence"/>
</dbReference>
<evidence type="ECO:0008006" key="4">
    <source>
        <dbReference type="Google" id="ProtNLM"/>
    </source>
</evidence>
<comment type="caution">
    <text evidence="2">The sequence shown here is derived from an EMBL/GenBank/DDBJ whole genome shotgun (WGS) entry which is preliminary data.</text>
</comment>
<feature type="region of interest" description="Disordered" evidence="1">
    <location>
        <begin position="230"/>
        <end position="257"/>
    </location>
</feature>
<dbReference type="EMBL" id="SBKO01000001">
    <property type="protein sequence ID" value="RXR21080.1"/>
    <property type="molecule type" value="Genomic_DNA"/>
</dbReference>
<evidence type="ECO:0000256" key="1">
    <source>
        <dbReference type="SAM" id="MobiDB-lite"/>
    </source>
</evidence>
<evidence type="ECO:0000313" key="2">
    <source>
        <dbReference type="EMBL" id="RXR21080.1"/>
    </source>
</evidence>
<dbReference type="OrthoDB" id="1190041at2"/>
<evidence type="ECO:0000313" key="3">
    <source>
        <dbReference type="Proteomes" id="UP000290283"/>
    </source>
</evidence>
<dbReference type="PROSITE" id="PS51257">
    <property type="entry name" value="PROKAR_LIPOPROTEIN"/>
    <property type="match status" value="1"/>
</dbReference>
<name>A0A4Q1K6C4_9FLAO</name>
<proteinExistence type="predicted"/>